<keyword evidence="3" id="KW-1185">Reference proteome</keyword>
<dbReference type="AlphaFoldDB" id="A0A2R6WKX8"/>
<sequence>MPLPHDFISRTRCLPLALVEKDLTQPGQVFRGSREGRWHLECRGILTESYVVERLSPSSSARFHDSSLCPSRAQEEEDHEAPTRTSRSRLHKKKKKKQTKEKKEQLARARRERERKREE</sequence>
<gene>
    <name evidence="2" type="ORF">MARPO_0079s0027</name>
</gene>
<name>A0A2R6WKX8_MARPO</name>
<accession>A0A2R6WKX8</accession>
<feature type="compositionally biased region" description="Basic residues" evidence="1">
    <location>
        <begin position="86"/>
        <end position="100"/>
    </location>
</feature>
<evidence type="ECO:0000313" key="2">
    <source>
        <dbReference type="EMBL" id="PTQ34517.1"/>
    </source>
</evidence>
<evidence type="ECO:0000256" key="1">
    <source>
        <dbReference type="SAM" id="MobiDB-lite"/>
    </source>
</evidence>
<proteinExistence type="predicted"/>
<feature type="region of interest" description="Disordered" evidence="1">
    <location>
        <begin position="56"/>
        <end position="119"/>
    </location>
</feature>
<feature type="compositionally biased region" description="Basic and acidic residues" evidence="1">
    <location>
        <begin position="101"/>
        <end position="119"/>
    </location>
</feature>
<dbReference type="Proteomes" id="UP000244005">
    <property type="component" value="Unassembled WGS sequence"/>
</dbReference>
<evidence type="ECO:0000313" key="3">
    <source>
        <dbReference type="Proteomes" id="UP000244005"/>
    </source>
</evidence>
<dbReference type="EMBL" id="KZ772751">
    <property type="protein sequence ID" value="PTQ34517.1"/>
    <property type="molecule type" value="Genomic_DNA"/>
</dbReference>
<reference evidence="3" key="1">
    <citation type="journal article" date="2017" name="Cell">
        <title>Insights into land plant evolution garnered from the Marchantia polymorpha genome.</title>
        <authorList>
            <person name="Bowman J.L."/>
            <person name="Kohchi T."/>
            <person name="Yamato K.T."/>
            <person name="Jenkins J."/>
            <person name="Shu S."/>
            <person name="Ishizaki K."/>
            <person name="Yamaoka S."/>
            <person name="Nishihama R."/>
            <person name="Nakamura Y."/>
            <person name="Berger F."/>
            <person name="Adam C."/>
            <person name="Aki S.S."/>
            <person name="Althoff F."/>
            <person name="Araki T."/>
            <person name="Arteaga-Vazquez M.A."/>
            <person name="Balasubrmanian S."/>
            <person name="Barry K."/>
            <person name="Bauer D."/>
            <person name="Boehm C.R."/>
            <person name="Briginshaw L."/>
            <person name="Caballero-Perez J."/>
            <person name="Catarino B."/>
            <person name="Chen F."/>
            <person name="Chiyoda S."/>
            <person name="Chovatia M."/>
            <person name="Davies K.M."/>
            <person name="Delmans M."/>
            <person name="Demura T."/>
            <person name="Dierschke T."/>
            <person name="Dolan L."/>
            <person name="Dorantes-Acosta A.E."/>
            <person name="Eklund D.M."/>
            <person name="Florent S.N."/>
            <person name="Flores-Sandoval E."/>
            <person name="Fujiyama A."/>
            <person name="Fukuzawa H."/>
            <person name="Galik B."/>
            <person name="Grimanelli D."/>
            <person name="Grimwood J."/>
            <person name="Grossniklaus U."/>
            <person name="Hamada T."/>
            <person name="Haseloff J."/>
            <person name="Hetherington A.J."/>
            <person name="Higo A."/>
            <person name="Hirakawa Y."/>
            <person name="Hundley H.N."/>
            <person name="Ikeda Y."/>
            <person name="Inoue K."/>
            <person name="Inoue S.I."/>
            <person name="Ishida S."/>
            <person name="Jia Q."/>
            <person name="Kakita M."/>
            <person name="Kanazawa T."/>
            <person name="Kawai Y."/>
            <person name="Kawashima T."/>
            <person name="Kennedy M."/>
            <person name="Kinose K."/>
            <person name="Kinoshita T."/>
            <person name="Kohara Y."/>
            <person name="Koide E."/>
            <person name="Komatsu K."/>
            <person name="Kopischke S."/>
            <person name="Kubo M."/>
            <person name="Kyozuka J."/>
            <person name="Lagercrantz U."/>
            <person name="Lin S.S."/>
            <person name="Lindquist E."/>
            <person name="Lipzen A.M."/>
            <person name="Lu C.W."/>
            <person name="De Luna E."/>
            <person name="Martienssen R.A."/>
            <person name="Minamino N."/>
            <person name="Mizutani M."/>
            <person name="Mizutani M."/>
            <person name="Mochizuki N."/>
            <person name="Monte I."/>
            <person name="Mosher R."/>
            <person name="Nagasaki H."/>
            <person name="Nakagami H."/>
            <person name="Naramoto S."/>
            <person name="Nishitani K."/>
            <person name="Ohtani M."/>
            <person name="Okamoto T."/>
            <person name="Okumura M."/>
            <person name="Phillips J."/>
            <person name="Pollak B."/>
            <person name="Reinders A."/>
            <person name="Rovekamp M."/>
            <person name="Sano R."/>
            <person name="Sawa S."/>
            <person name="Schmid M.W."/>
            <person name="Shirakawa M."/>
            <person name="Solano R."/>
            <person name="Spunde A."/>
            <person name="Suetsugu N."/>
            <person name="Sugano S."/>
            <person name="Sugiyama A."/>
            <person name="Sun R."/>
            <person name="Suzuki Y."/>
            <person name="Takenaka M."/>
            <person name="Takezawa D."/>
            <person name="Tomogane H."/>
            <person name="Tsuzuki M."/>
            <person name="Ueda T."/>
            <person name="Umeda M."/>
            <person name="Ward J.M."/>
            <person name="Watanabe Y."/>
            <person name="Yazaki K."/>
            <person name="Yokoyama R."/>
            <person name="Yoshitake Y."/>
            <person name="Yotsui I."/>
            <person name="Zachgo S."/>
            <person name="Schmutz J."/>
        </authorList>
    </citation>
    <scope>NUCLEOTIDE SEQUENCE [LARGE SCALE GENOMIC DNA]</scope>
    <source>
        <strain evidence="3">Tak-1</strain>
    </source>
</reference>
<organism evidence="2 3">
    <name type="scientific">Marchantia polymorpha</name>
    <name type="common">Common liverwort</name>
    <name type="synonym">Marchantia aquatica</name>
    <dbReference type="NCBI Taxonomy" id="3197"/>
    <lineage>
        <taxon>Eukaryota</taxon>
        <taxon>Viridiplantae</taxon>
        <taxon>Streptophyta</taxon>
        <taxon>Embryophyta</taxon>
        <taxon>Marchantiophyta</taxon>
        <taxon>Marchantiopsida</taxon>
        <taxon>Marchantiidae</taxon>
        <taxon>Marchantiales</taxon>
        <taxon>Marchantiaceae</taxon>
        <taxon>Marchantia</taxon>
    </lineage>
</organism>
<protein>
    <submittedName>
        <fullName evidence="2">Uncharacterized protein</fullName>
    </submittedName>
</protein>